<evidence type="ECO:0000313" key="3">
    <source>
        <dbReference type="EMBL" id="SEA79681.1"/>
    </source>
</evidence>
<dbReference type="EMBL" id="FNRL01000016">
    <property type="protein sequence ID" value="SEA79681.1"/>
    <property type="molecule type" value="Genomic_DNA"/>
</dbReference>
<dbReference type="OrthoDB" id="1153981at2"/>
<keyword evidence="1" id="KW-0732">Signal</keyword>
<protein>
    <recommendedName>
        <fullName evidence="2">DUF3857 domain-containing protein</fullName>
    </recommendedName>
</protein>
<dbReference type="RefSeq" id="WP_089763209.1">
    <property type="nucleotide sequence ID" value="NZ_BKAT01000029.1"/>
</dbReference>
<sequence length="648" mass="73143">MRKWIIFLTVGICIANITTAQINNYFPDTWKTQPESPRLTSDAPYTVVDNKLVADFNVSAQDKAEGCYQYKIAYKAIRINSQAGADSLHQLVLNFEPNDELRSMRVRAINQQGEITNLESKVRTVRLPGNRRAVVIQDLSLPVGTMVEYEIVVRYLYNTSGSEFLQTGLEAEHVDFRLTGPKNYTFRIQTTPGVPAIKDSTSGELQFHSISLNKVPAFISSDLFYTLPNLKRVDYAVVQAIEKKDTLKATWQQYGEENYIPYVAVSPQEFKKLERELQRLTFLARPMAPAQRIYLLEQYIKSNFTLVFPDETGATQDISWILSNKKADETGMIRLLNASYYLMNIPTQILFTGSRDSIPVTPEIPLRGVAKNVLLYFPTLNQALAPTEMLTRFPCYPSKWSGITALRCRDTLVGSQSKVLTDFITTPVVPYSFSNVTLEASLSDVQNPVWQVTQSFGGYPSSNIKTAFTKAGDVQETRNSLLNSLLPFQAGERRASNVAIENEVFTPYTLEKPVVLKSSLATPALVKTSPQEIRLRIGDLLGGTIPTETDIPTNNYPIQISFPYYQEKRINITVPSGFKLANSGNWNATIDDPALSYRIKCDQNGQQLTIFIIEWYKQNDLSGNSKLKFKAVQEKIRQIQKLEMVLMK</sequence>
<proteinExistence type="predicted"/>
<feature type="chain" id="PRO_5011639159" description="DUF3857 domain-containing protein" evidence="1">
    <location>
        <begin position="21"/>
        <end position="648"/>
    </location>
</feature>
<evidence type="ECO:0000256" key="1">
    <source>
        <dbReference type="SAM" id="SignalP"/>
    </source>
</evidence>
<keyword evidence="4" id="KW-1185">Reference proteome</keyword>
<dbReference type="Proteomes" id="UP000199656">
    <property type="component" value="Unassembled WGS sequence"/>
</dbReference>
<dbReference type="Pfam" id="PF12969">
    <property type="entry name" value="DUF3857"/>
    <property type="match status" value="1"/>
</dbReference>
<name>A0A1H4E3T8_9BACT</name>
<gene>
    <name evidence="3" type="ORF">SAMN05660909_03488</name>
</gene>
<evidence type="ECO:0000259" key="2">
    <source>
        <dbReference type="Pfam" id="PF12969"/>
    </source>
</evidence>
<reference evidence="4" key="1">
    <citation type="submission" date="2016-10" db="EMBL/GenBank/DDBJ databases">
        <authorList>
            <person name="Varghese N."/>
            <person name="Submissions S."/>
        </authorList>
    </citation>
    <scope>NUCLEOTIDE SEQUENCE [LARGE SCALE GENOMIC DNA]</scope>
    <source>
        <strain evidence="4">DSM 23920</strain>
    </source>
</reference>
<accession>A0A1H4E3T8</accession>
<feature type="domain" description="DUF3857" evidence="2">
    <location>
        <begin position="74"/>
        <end position="218"/>
    </location>
</feature>
<evidence type="ECO:0000313" key="4">
    <source>
        <dbReference type="Proteomes" id="UP000199656"/>
    </source>
</evidence>
<dbReference type="Gene3D" id="2.60.40.3140">
    <property type="match status" value="1"/>
</dbReference>
<dbReference type="InterPro" id="IPR024618">
    <property type="entry name" value="DUF3857"/>
</dbReference>
<dbReference type="AlphaFoldDB" id="A0A1H4E3T8"/>
<feature type="signal peptide" evidence="1">
    <location>
        <begin position="1"/>
        <end position="20"/>
    </location>
</feature>
<organism evidence="3 4">
    <name type="scientific">Chitinophaga terrae</name>
    <name type="common">ex Kim and Jung 2007</name>
    <dbReference type="NCBI Taxonomy" id="408074"/>
    <lineage>
        <taxon>Bacteria</taxon>
        <taxon>Pseudomonadati</taxon>
        <taxon>Bacteroidota</taxon>
        <taxon>Chitinophagia</taxon>
        <taxon>Chitinophagales</taxon>
        <taxon>Chitinophagaceae</taxon>
        <taxon>Chitinophaga</taxon>
    </lineage>
</organism>
<dbReference type="STRING" id="408074.SAMN05660909_03488"/>